<evidence type="ECO:0000256" key="2">
    <source>
        <dbReference type="ARBA" id="ARBA00022723"/>
    </source>
</evidence>
<comment type="cofactor">
    <cofactor evidence="1">
        <name>Mg(2+)</name>
        <dbReference type="ChEBI" id="CHEBI:18420"/>
    </cofactor>
</comment>
<dbReference type="PANTHER" id="PTHR31609:SF1">
    <property type="entry name" value="CARBOHYDRATE DEACETYLASE"/>
    <property type="match status" value="1"/>
</dbReference>
<evidence type="ECO:0000256" key="4">
    <source>
        <dbReference type="ARBA" id="ARBA00022842"/>
    </source>
</evidence>
<dbReference type="InterPro" id="IPR011330">
    <property type="entry name" value="Glyco_hydro/deAcase_b/a-brl"/>
</dbReference>
<reference evidence="6 7" key="1">
    <citation type="submission" date="2023-07" db="EMBL/GenBank/DDBJ databases">
        <title>Genomic Encyclopedia of Type Strains, Phase IV (KMG-IV): sequencing the most valuable type-strain genomes for metagenomic binning, comparative biology and taxonomic classification.</title>
        <authorList>
            <person name="Goeker M."/>
        </authorList>
    </citation>
    <scope>NUCLEOTIDE SEQUENCE [LARGE SCALE GENOMIC DNA]</scope>
    <source>
        <strain evidence="6 7">DSM 16784</strain>
    </source>
</reference>
<proteinExistence type="predicted"/>
<dbReference type="Proteomes" id="UP001230220">
    <property type="component" value="Unassembled WGS sequence"/>
</dbReference>
<accession>A0ABU0DXY4</accession>
<comment type="caution">
    <text evidence="6">The sequence shown here is derived from an EMBL/GenBank/DDBJ whole genome shotgun (WGS) entry which is preliminary data.</text>
</comment>
<dbReference type="GO" id="GO:0036311">
    <property type="term" value="F:chitin disaccharide deacetylase activity"/>
    <property type="evidence" value="ECO:0007669"/>
    <property type="project" value="UniProtKB-EC"/>
</dbReference>
<name>A0ABU0DXY4_9FIRM</name>
<organism evidence="6 7">
    <name type="scientific">Breznakia pachnodae</name>
    <dbReference type="NCBI Taxonomy" id="265178"/>
    <lineage>
        <taxon>Bacteria</taxon>
        <taxon>Bacillati</taxon>
        <taxon>Bacillota</taxon>
        <taxon>Erysipelotrichia</taxon>
        <taxon>Erysipelotrichales</taxon>
        <taxon>Erysipelotrichaceae</taxon>
        <taxon>Breznakia</taxon>
    </lineage>
</organism>
<keyword evidence="4" id="KW-0460">Magnesium</keyword>
<protein>
    <submittedName>
        <fullName evidence="6">Glycoside hydrolase/deacetylase ChbG (UPF0249 family)</fullName>
        <ecNumber evidence="6">3.5.1.105</ecNumber>
    </submittedName>
</protein>
<keyword evidence="7" id="KW-1185">Reference proteome</keyword>
<dbReference type="PANTHER" id="PTHR31609">
    <property type="entry name" value="YDJC DEACETYLASE FAMILY MEMBER"/>
    <property type="match status" value="1"/>
</dbReference>
<dbReference type="Gene3D" id="3.20.20.370">
    <property type="entry name" value="Glycoside hydrolase/deacetylase"/>
    <property type="match status" value="1"/>
</dbReference>
<dbReference type="EC" id="3.5.1.105" evidence="6"/>
<evidence type="ECO:0000256" key="1">
    <source>
        <dbReference type="ARBA" id="ARBA00001946"/>
    </source>
</evidence>
<keyword evidence="3 6" id="KW-0378">Hydrolase</keyword>
<sequence>MKLIVNGDDFGITRACNYAIIDCYKYGFLTSTSMMTNMPGFPHAVELMKEYPDLSVGIHLNLTVGKPLTKDLKTLVNADGNLNKDAMNKDAVVDPEEIRKEVTAQFDYFVELTGQLPTHINSHHGIEMIPGAEAIQLQLAKKHQLPVRRFFTLPQGNHPDSDYVIPNMCLIMKEDWSIPIEPEDIINFFNDDMLKSDDIYELAAHPGYVDYELMQLSSLTNARCNDAYNFMCDELKDWIKANDIELVTYSQIPLKG</sequence>
<dbReference type="EMBL" id="JAUSUR010000001">
    <property type="protein sequence ID" value="MDQ0359415.1"/>
    <property type="molecule type" value="Genomic_DNA"/>
</dbReference>
<dbReference type="RefSeq" id="WP_307404506.1">
    <property type="nucleotide sequence ID" value="NZ_JAUSUR010000001.1"/>
</dbReference>
<keyword evidence="2" id="KW-0479">Metal-binding</keyword>
<evidence type="ECO:0000313" key="6">
    <source>
        <dbReference type="EMBL" id="MDQ0359415.1"/>
    </source>
</evidence>
<dbReference type="InterPro" id="IPR006879">
    <property type="entry name" value="YdjC-like"/>
</dbReference>
<evidence type="ECO:0000256" key="5">
    <source>
        <dbReference type="ARBA" id="ARBA00023277"/>
    </source>
</evidence>
<dbReference type="SUPFAM" id="SSF88713">
    <property type="entry name" value="Glycoside hydrolase/deacetylase"/>
    <property type="match status" value="1"/>
</dbReference>
<dbReference type="Pfam" id="PF04794">
    <property type="entry name" value="YdjC"/>
    <property type="match status" value="1"/>
</dbReference>
<evidence type="ECO:0000313" key="7">
    <source>
        <dbReference type="Proteomes" id="UP001230220"/>
    </source>
</evidence>
<keyword evidence="5" id="KW-0119">Carbohydrate metabolism</keyword>
<evidence type="ECO:0000256" key="3">
    <source>
        <dbReference type="ARBA" id="ARBA00022801"/>
    </source>
</evidence>
<gene>
    <name evidence="6" type="ORF">J2S15_000146</name>
</gene>